<comment type="caution">
    <text evidence="2">The sequence shown here is derived from an EMBL/GenBank/DDBJ whole genome shotgun (WGS) entry which is preliminary data.</text>
</comment>
<name>A0AB34GIT4_ESCRO</name>
<protein>
    <submittedName>
        <fullName evidence="2">Uncharacterized protein</fullName>
    </submittedName>
</protein>
<feature type="region of interest" description="Disordered" evidence="1">
    <location>
        <begin position="127"/>
        <end position="156"/>
    </location>
</feature>
<organism evidence="2 3">
    <name type="scientific">Eschrichtius robustus</name>
    <name type="common">California gray whale</name>
    <name type="synonym">Eschrichtius gibbosus</name>
    <dbReference type="NCBI Taxonomy" id="9764"/>
    <lineage>
        <taxon>Eukaryota</taxon>
        <taxon>Metazoa</taxon>
        <taxon>Chordata</taxon>
        <taxon>Craniata</taxon>
        <taxon>Vertebrata</taxon>
        <taxon>Euteleostomi</taxon>
        <taxon>Mammalia</taxon>
        <taxon>Eutheria</taxon>
        <taxon>Laurasiatheria</taxon>
        <taxon>Artiodactyla</taxon>
        <taxon>Whippomorpha</taxon>
        <taxon>Cetacea</taxon>
        <taxon>Mysticeti</taxon>
        <taxon>Eschrichtiidae</taxon>
        <taxon>Eschrichtius</taxon>
    </lineage>
</organism>
<accession>A0AB34GIT4</accession>
<dbReference type="AlphaFoldDB" id="A0AB34GIT4"/>
<sequence>MNGKLLQNPTPVSPVESPSGSTIPRTPRLLSSGLTALLHLLLGTQDRCPLGPQDTAAVTRVDTEGGGGQVLLAVSLVVGSLSSMQSRGTGCHWLQGHEVMLCPFLSPDHQKLEREARICRLLKHSNIGTPEEPRTQPLTTPGSSRVARGEGGPAFSEAPRELTMASAAGPGGPQGGSGSSELVVGAAASVAVAPPGHWLLCSWPSLGTPLRGAERVPLGSRAGAVKAPLSEAESPRQRIFTDTYPVPAGDSAEGKATSTLTSLVGCSRLKRLLLSTTPSVFQGEAEGPASRTWEPEPLSPARGARPEGSVASARRKAQQHPRLMDP</sequence>
<evidence type="ECO:0000313" key="3">
    <source>
        <dbReference type="Proteomes" id="UP001159641"/>
    </source>
</evidence>
<reference evidence="2 3" key="1">
    <citation type="submission" date="2022-11" db="EMBL/GenBank/DDBJ databases">
        <title>Whole genome sequence of Eschrichtius robustus ER-17-0199.</title>
        <authorList>
            <person name="Bruniche-Olsen A."/>
            <person name="Black A.N."/>
            <person name="Fields C.J."/>
            <person name="Walden K."/>
            <person name="Dewoody J.A."/>
        </authorList>
    </citation>
    <scope>NUCLEOTIDE SEQUENCE [LARGE SCALE GENOMIC DNA]</scope>
    <source>
        <strain evidence="2">ER-17-0199</strain>
        <tissue evidence="2">Blubber</tissue>
    </source>
</reference>
<feature type="region of interest" description="Disordered" evidence="1">
    <location>
        <begin position="281"/>
        <end position="326"/>
    </location>
</feature>
<proteinExistence type="predicted"/>
<evidence type="ECO:0000313" key="2">
    <source>
        <dbReference type="EMBL" id="KAJ8778716.1"/>
    </source>
</evidence>
<gene>
    <name evidence="2" type="ORF">J1605_013393</name>
</gene>
<feature type="region of interest" description="Disordered" evidence="1">
    <location>
        <begin position="1"/>
        <end position="24"/>
    </location>
</feature>
<dbReference type="EMBL" id="JAIQCJ010002240">
    <property type="protein sequence ID" value="KAJ8778716.1"/>
    <property type="molecule type" value="Genomic_DNA"/>
</dbReference>
<evidence type="ECO:0000256" key="1">
    <source>
        <dbReference type="SAM" id="MobiDB-lite"/>
    </source>
</evidence>
<keyword evidence="3" id="KW-1185">Reference proteome</keyword>
<dbReference type="Proteomes" id="UP001159641">
    <property type="component" value="Unassembled WGS sequence"/>
</dbReference>